<comment type="caution">
    <text evidence="1">The sequence shown here is derived from an EMBL/GenBank/DDBJ whole genome shotgun (WGS) entry which is preliminary data.</text>
</comment>
<evidence type="ECO:0000313" key="1">
    <source>
        <dbReference type="EMBL" id="PZQ77963.1"/>
    </source>
</evidence>
<name>A0A2W5SEC9_VARPD</name>
<organism evidence="1 2">
    <name type="scientific">Variovorax paradoxus</name>
    <dbReference type="NCBI Taxonomy" id="34073"/>
    <lineage>
        <taxon>Bacteria</taxon>
        <taxon>Pseudomonadati</taxon>
        <taxon>Pseudomonadota</taxon>
        <taxon>Betaproteobacteria</taxon>
        <taxon>Burkholderiales</taxon>
        <taxon>Comamonadaceae</taxon>
        <taxon>Variovorax</taxon>
    </lineage>
</organism>
<protein>
    <recommendedName>
        <fullName evidence="3">HTH HARE-type domain-containing protein</fullName>
    </recommendedName>
</protein>
<sequence length="82" mass="9156">MKSFEKDAYGFLLKFARKTKGRPFSAEQVTLAAKDAGVCPADMRHWGGIFNQAARDGYIARCDKPFRRVMGNGTLTLGWVAR</sequence>
<reference evidence="1 2" key="1">
    <citation type="submission" date="2017-08" db="EMBL/GenBank/DDBJ databases">
        <title>Infants hospitalized years apart are colonized by the same room-sourced microbial strains.</title>
        <authorList>
            <person name="Brooks B."/>
            <person name="Olm M.R."/>
            <person name="Firek B.A."/>
            <person name="Baker R."/>
            <person name="Thomas B.C."/>
            <person name="Morowitz M.J."/>
            <person name="Banfield J.F."/>
        </authorList>
    </citation>
    <scope>NUCLEOTIDE SEQUENCE [LARGE SCALE GENOMIC DNA]</scope>
    <source>
        <strain evidence="1">S2_005_003_R2_41</strain>
    </source>
</reference>
<gene>
    <name evidence="1" type="ORF">DI563_02050</name>
</gene>
<dbReference type="AlphaFoldDB" id="A0A2W5SEC9"/>
<accession>A0A2W5SEC9</accession>
<dbReference type="Proteomes" id="UP000249135">
    <property type="component" value="Unassembled WGS sequence"/>
</dbReference>
<evidence type="ECO:0000313" key="2">
    <source>
        <dbReference type="Proteomes" id="UP000249135"/>
    </source>
</evidence>
<proteinExistence type="predicted"/>
<dbReference type="EMBL" id="QFPP01000007">
    <property type="protein sequence ID" value="PZQ77963.1"/>
    <property type="molecule type" value="Genomic_DNA"/>
</dbReference>
<evidence type="ECO:0008006" key="3">
    <source>
        <dbReference type="Google" id="ProtNLM"/>
    </source>
</evidence>